<dbReference type="Pfam" id="PF25862">
    <property type="entry name" value="PglZ_1st"/>
    <property type="match status" value="1"/>
</dbReference>
<evidence type="ECO:0000259" key="3">
    <source>
        <dbReference type="Pfam" id="PF25863"/>
    </source>
</evidence>
<evidence type="ECO:0000313" key="4">
    <source>
        <dbReference type="EMBL" id="UFP93611.1"/>
    </source>
</evidence>
<dbReference type="InterPro" id="IPR058880">
    <property type="entry name" value="PglZ_N"/>
</dbReference>
<dbReference type="InterPro" id="IPR058881">
    <property type="entry name" value="PglZ_2nd"/>
</dbReference>
<dbReference type="InterPro" id="IPR058882">
    <property type="entry name" value="PglZ_C"/>
</dbReference>
<dbReference type="InterPro" id="IPR047992">
    <property type="entry name" value="BREX_PglZ"/>
</dbReference>
<evidence type="ECO:0000313" key="5">
    <source>
        <dbReference type="Proteomes" id="UP001054846"/>
    </source>
</evidence>
<dbReference type="Proteomes" id="UP001054846">
    <property type="component" value="Chromosome"/>
</dbReference>
<keyword evidence="5" id="KW-1185">Reference proteome</keyword>
<dbReference type="Pfam" id="PF25861">
    <property type="entry name" value="PglZ_2nd"/>
    <property type="match status" value="1"/>
</dbReference>
<dbReference type="NCBIfam" id="NF033446">
    <property type="entry name" value="BREX_PglZ_2"/>
    <property type="match status" value="1"/>
</dbReference>
<proteinExistence type="predicted"/>
<dbReference type="Pfam" id="PF25863">
    <property type="entry name" value="PglZ_C"/>
    <property type="match status" value="1"/>
</dbReference>
<dbReference type="Pfam" id="PF08665">
    <property type="entry name" value="PglZ"/>
    <property type="match status" value="1"/>
</dbReference>
<dbReference type="EMBL" id="CP063845">
    <property type="protein sequence ID" value="UFP93611.1"/>
    <property type="molecule type" value="Genomic_DNA"/>
</dbReference>
<protein>
    <submittedName>
        <fullName evidence="4">BREX-2 system phosphatase PglZ</fullName>
    </submittedName>
</protein>
<accession>A0ABY3PIX2</accession>
<feature type="domain" description="Alkaline phosphatase-like protein PglZ C-terminal" evidence="3">
    <location>
        <begin position="783"/>
        <end position="883"/>
    </location>
</feature>
<reference evidence="4 5" key="1">
    <citation type="journal article" date="2021" name="Genome Biol. Evol.">
        <title>Complete Genome Sequencing of a Novel Gloeobacter Species from a Waterfall Cave in Mexico.</title>
        <authorList>
            <person name="Saw J.H."/>
            <person name="Cardona T."/>
            <person name="Montejano G."/>
        </authorList>
    </citation>
    <scope>NUCLEOTIDE SEQUENCE [LARGE SCALE GENOMIC DNA]</scope>
    <source>
        <strain evidence="4">MG652769</strain>
    </source>
</reference>
<feature type="domain" description="Alkaline phosphatase-like protein PglZ N-terminal" evidence="2">
    <location>
        <begin position="12"/>
        <end position="102"/>
    </location>
</feature>
<name>A0ABY3PIX2_9CYAN</name>
<dbReference type="RefSeq" id="WP_230840663.1">
    <property type="nucleotide sequence ID" value="NZ_CP063845.1"/>
</dbReference>
<gene>
    <name evidence="4" type="primary">pglZ</name>
    <name evidence="4" type="ORF">ISF26_17740</name>
</gene>
<sequence length="889" mass="98737">MSISVPTFSQIKAQVAAIRKRDPKAPRVVGLRVTGRWSGERQIRDGDEIYLIEQCDSPLAMRIALREPLAPQTTKVLVTDLEEANLDDDILLRLARRQLVPLDSWQIVKSLFQAHAVDPRLSRQRWIAELLMEWIPIGGYAPVSGGFLDAETVWPILLTHGLNLTTERPDLISILQWSVEAHNVERFRTTPENLREASIEWLATLAGEPTKSVLACVLRNERPDAVPIGLAVGVLYHSEARGQLDRAIGKAEERYLGGNSLDERVVHKWRTGAIEAVRQLADPMQKQRQLQRTDEILSEIGAEAFAYLSDTSPLGFDQRLSRFAQQLENTLTHRDSPSFEQLVASHQAILAHDKAVTDARRLERLDMSMRLAKWRLQGETAQPASLAEAIAYHRTEGCFVDWARWALRAGDPLRELARAYGQLFERVTAIREQQAHRFAELLRDWTALGNSGAGVAPVETILSTVVAPLANSAPVLVVVMDGMTMAVCRELLADLVEQGWIPLCPEREALAVMAGLAALPSTTEASRTSLLCGQLRPGTAREEKTGFAAHAALRTQCRPNQPPVLFHKAALQSEADGLLAAEVRKAIASAQQRIVGVVVNAIDDHLPRGEQLDLRWSHDSIKILPALLHEAKEANRTVILLSDHGHVLDCGTQTKSGNGGERWRLDDGKPDANELRVTGQRVVLPQSRSLIAPWTEKLRYSAKKNGYHGGVNPQEMVVPIAVLTASEAFPSGWHAALGDTPIWWDEPSTRLTQVLQPSSKPKKRKQRPRNTQFELEEIRSEAQTTDWVAALLASPIFQEQKKLMNQTVYPDARIADLLTTLDRSGGTLPLSVLARAINCAPVRARSFLAVMQRLLNIDGYAVLTRDNATETVKLNRDLLCRHFDLSNGK</sequence>
<evidence type="ECO:0000259" key="2">
    <source>
        <dbReference type="Pfam" id="PF25862"/>
    </source>
</evidence>
<evidence type="ECO:0000259" key="1">
    <source>
        <dbReference type="Pfam" id="PF25861"/>
    </source>
</evidence>
<organism evidence="4 5">
    <name type="scientific">Gloeobacter morelensis MG652769</name>
    <dbReference type="NCBI Taxonomy" id="2781736"/>
    <lineage>
        <taxon>Bacteria</taxon>
        <taxon>Bacillati</taxon>
        <taxon>Cyanobacteriota</taxon>
        <taxon>Cyanophyceae</taxon>
        <taxon>Gloeobacterales</taxon>
        <taxon>Gloeobacteraceae</taxon>
        <taxon>Gloeobacter</taxon>
        <taxon>Gloeobacter morelensis</taxon>
    </lineage>
</organism>
<feature type="domain" description="Alkaline phosphatase-like protein PglZ second" evidence="1">
    <location>
        <begin position="170"/>
        <end position="310"/>
    </location>
</feature>